<evidence type="ECO:0000313" key="4">
    <source>
        <dbReference type="WBParaSite" id="TCONS_00009376.p1"/>
    </source>
</evidence>
<keyword evidence="1" id="KW-0175">Coiled coil</keyword>
<name>A0A0K0ECM6_STRER</name>
<evidence type="ECO:0000313" key="2">
    <source>
        <dbReference type="Proteomes" id="UP000035681"/>
    </source>
</evidence>
<dbReference type="AlphaFoldDB" id="A0A0K0ECM6"/>
<accession>A0A0K0ECM6</accession>
<organism evidence="3">
    <name type="scientific">Strongyloides stercoralis</name>
    <name type="common">Threadworm</name>
    <dbReference type="NCBI Taxonomy" id="6248"/>
    <lineage>
        <taxon>Eukaryota</taxon>
        <taxon>Metazoa</taxon>
        <taxon>Ecdysozoa</taxon>
        <taxon>Nematoda</taxon>
        <taxon>Chromadorea</taxon>
        <taxon>Rhabditida</taxon>
        <taxon>Tylenchina</taxon>
        <taxon>Panagrolaimomorpha</taxon>
        <taxon>Strongyloidoidea</taxon>
        <taxon>Strongyloididae</taxon>
        <taxon>Strongyloides</taxon>
    </lineage>
</organism>
<keyword evidence="2" id="KW-1185">Reference proteome</keyword>
<dbReference type="WBParaSite" id="SSTP_0000724100.1">
    <property type="protein sequence ID" value="SSTP_0000724100.1"/>
    <property type="gene ID" value="SSTP_0000724100"/>
</dbReference>
<evidence type="ECO:0000256" key="1">
    <source>
        <dbReference type="SAM" id="Coils"/>
    </source>
</evidence>
<feature type="coiled-coil region" evidence="1">
    <location>
        <begin position="135"/>
        <end position="162"/>
    </location>
</feature>
<dbReference type="WBParaSite" id="TCONS_00009376.p1">
    <property type="protein sequence ID" value="TCONS_00009376.p1"/>
    <property type="gene ID" value="XLOC_007196"/>
</dbReference>
<dbReference type="Proteomes" id="UP000035681">
    <property type="component" value="Unplaced"/>
</dbReference>
<sequence length="308" mass="35539">MKKTNNSGRSKSTFAFGSSTERDLSYINNCPKSLRGIGISTSNNEICKAFGPKEEKDIKKIIRQARSITPKNGYKKNGTKLVFGSSTPRDLSYLNKIPYKHRIYNAEIPKPVIITNPIPTNKNKYEKDSLSKDVKKNINESIKKEEKNENKYKLDLKDLSQKIEIQTIGNEDEIEDDKSLSPYSEPDLSNDRFHYLSLPLPLSNTNSHRSLTDNYYKDFSDKEHLNEKTVPLEILCISQCNHPAYNIHDSPLKEQLLLNDKSKLLLNDSQQILFDHNFEDFEEKKITTASNIESLREEMEKLKYNKIN</sequence>
<reference evidence="3" key="1">
    <citation type="submission" date="2015-08" db="UniProtKB">
        <authorList>
            <consortium name="WormBaseParasite"/>
        </authorList>
    </citation>
    <scope>IDENTIFICATION</scope>
</reference>
<evidence type="ECO:0000313" key="3">
    <source>
        <dbReference type="WBParaSite" id="SSTP_0000724100.1"/>
    </source>
</evidence>
<protein>
    <submittedName>
        <fullName evidence="3 4">Uncharacterized protein</fullName>
    </submittedName>
</protein>
<proteinExistence type="predicted"/>